<keyword evidence="3" id="KW-1185">Reference proteome</keyword>
<feature type="signal peptide" evidence="1">
    <location>
        <begin position="1"/>
        <end position="21"/>
    </location>
</feature>
<comment type="caution">
    <text evidence="2">The sequence shown here is derived from an EMBL/GenBank/DDBJ whole genome shotgun (WGS) entry which is preliminary data.</text>
</comment>
<proteinExistence type="predicted"/>
<dbReference type="RefSeq" id="WP_068820619.1">
    <property type="nucleotide sequence ID" value="NZ_LWHJ01000011.1"/>
</dbReference>
<evidence type="ECO:0000256" key="1">
    <source>
        <dbReference type="SAM" id="SignalP"/>
    </source>
</evidence>
<dbReference type="EMBL" id="LWHJ01000011">
    <property type="protein sequence ID" value="OAQ41588.1"/>
    <property type="molecule type" value="Genomic_DNA"/>
</dbReference>
<reference evidence="2 3" key="1">
    <citation type="submission" date="2016-04" db="EMBL/GenBank/DDBJ databases">
        <authorList>
            <person name="Evans L.H."/>
            <person name="Alamgir A."/>
            <person name="Owens N."/>
            <person name="Weber N.D."/>
            <person name="Virtaneva K."/>
            <person name="Barbian K."/>
            <person name="Babar A."/>
            <person name="Rosenke K."/>
        </authorList>
    </citation>
    <scope>NUCLEOTIDE SEQUENCE [LARGE SCALE GENOMIC DNA]</scope>
    <source>
        <strain evidence="2 3">CCM 8644</strain>
    </source>
</reference>
<sequence>MKNIIIIFLIFNFYAISQSKAQVNAYAWQVKSEYLQNGKILINNSTPSTTIKYDLSFAKNNGSGTVKTRLVTFNQSGVKIDLTNQTTVSASDFPPNVTIITKTYEVDLQKNLLDGNPIYLGVQLGSNTEGLYTNGSTKYNYIIPPAPPLIPPITINAVNKVETILFGTDCGLAHAYGVSYNPRGHMENGVWKFAYEVSFTKNNSNISDDDVFWEWVVSDFSNYPVTEKQFLVYPYGTDKTVVMNGEKKVTVEANDYLDEYDSVVKVRAKSRSTGSILSSDFTFYFTAVNH</sequence>
<reference evidence="2 3" key="2">
    <citation type="submission" date="2016-06" db="EMBL/GenBank/DDBJ databases">
        <title>Pedobacter psychrophilus sp. nov., isolated from Antarctic fragmentary rock.</title>
        <authorList>
            <person name="Svec P."/>
        </authorList>
    </citation>
    <scope>NUCLEOTIDE SEQUENCE [LARGE SCALE GENOMIC DNA]</scope>
    <source>
        <strain evidence="2 3">CCM 8644</strain>
    </source>
</reference>
<name>A0A179DKU2_9SPHI</name>
<evidence type="ECO:0000313" key="3">
    <source>
        <dbReference type="Proteomes" id="UP000078459"/>
    </source>
</evidence>
<feature type="chain" id="PRO_5008100671" evidence="1">
    <location>
        <begin position="22"/>
        <end position="290"/>
    </location>
</feature>
<gene>
    <name evidence="2" type="ORF">A5893_00275</name>
</gene>
<keyword evidence="1" id="KW-0732">Signal</keyword>
<dbReference type="AlphaFoldDB" id="A0A179DKU2"/>
<accession>A0A179DKU2</accession>
<dbReference type="STRING" id="1826909.A5893_00275"/>
<evidence type="ECO:0000313" key="2">
    <source>
        <dbReference type="EMBL" id="OAQ41588.1"/>
    </source>
</evidence>
<dbReference type="Proteomes" id="UP000078459">
    <property type="component" value="Unassembled WGS sequence"/>
</dbReference>
<organism evidence="2 3">
    <name type="scientific">Pedobacter psychrophilus</name>
    <dbReference type="NCBI Taxonomy" id="1826909"/>
    <lineage>
        <taxon>Bacteria</taxon>
        <taxon>Pseudomonadati</taxon>
        <taxon>Bacteroidota</taxon>
        <taxon>Sphingobacteriia</taxon>
        <taxon>Sphingobacteriales</taxon>
        <taxon>Sphingobacteriaceae</taxon>
        <taxon>Pedobacter</taxon>
    </lineage>
</organism>
<dbReference type="OrthoDB" id="771189at2"/>
<protein>
    <submittedName>
        <fullName evidence="2">Uncharacterized protein</fullName>
    </submittedName>
</protein>